<proteinExistence type="predicted"/>
<keyword evidence="2" id="KW-1185">Reference proteome</keyword>
<accession>A0ABQ8P746</accession>
<gene>
    <name evidence="1" type="ORF">OJ252_1821</name>
</gene>
<evidence type="ECO:0000313" key="2">
    <source>
        <dbReference type="Proteomes" id="UP001071777"/>
    </source>
</evidence>
<dbReference type="EMBL" id="JAPCXB010000068">
    <property type="protein sequence ID" value="KAJ1610738.1"/>
    <property type="molecule type" value="Genomic_DNA"/>
</dbReference>
<sequence length="796" mass="92867">MGVFTYFENTQLELDETKRLIDYSFNNREINELSAEDFWFDYRIWCILLNVSVEQIDSINQFITNLILKKDEDHTDLESIIYELENKNPCNQLIRSDFERFRHNNLDLVSYPKIPSGFYGIENLFELIENNINWSDKKYYELINILSLDTFPSISNIRLVDRLVLATIIICEYLNFNYLQGMHEIVGCLAFLKGIPVPVNYHIILSIEIINRWANFLILPNLLASCNSSIKNENSNILEDCIKENELVHVEEKDTIAGFLHNYFISDQLEIVDKFYHEDISKDFKVAPSLYRSSEYNKIDSIQYIRSKISMPLQRNPETEVHAIEQILNICSEFHAFGRFHIPKIFNEIERNIGANTWCCSIFITCGSSLFIEIENVLLFWLNLIFSSSDIDYTPPYFPKIQTPLQIYTFLIVLLKSLENQLKSDIYFLCTDKFKLDLDLNLRAGIVSILNPFLLTEKNQTSKENSYLSGQSRLFEEFIGDEKKSLFLDLFQVILAMESLLSSTPTSLQSKMLLSMDSLNPFTCSRSNSCTIAPINFIDPRELLYYDSDFSIKNKKCLNGMVNNISGKDIILIDILSSYYTDHLMDSDIERLIKRMESIEEFIKLNEFRTRTVYEFYTLFDEEISSLMLLPLLRLCFKTTRIVKIPLEKDGECISNQAISQFLEFALRRQHALLIQQRPCIWIVSGPRNKIRNEFSSKLIANGLIGVQLIDTDQLFKELIYRYYSSNLDFLTIIKDVKSHLCLDIKRPNYKSRALLKISTLKKKTSVNESLILNKIEKEKNMGSSNKKEPNLNHEK</sequence>
<dbReference type="Proteomes" id="UP001071777">
    <property type="component" value="Unassembled WGS sequence"/>
</dbReference>
<name>A0ABQ8P746_9CRYT</name>
<comment type="caution">
    <text evidence="1">The sequence shown here is derived from an EMBL/GenBank/DDBJ whole genome shotgun (WGS) entry which is preliminary data.</text>
</comment>
<protein>
    <submittedName>
        <fullName evidence="1">Uncharacterized protein</fullName>
    </submittedName>
</protein>
<reference evidence="1" key="1">
    <citation type="submission" date="2022-10" db="EMBL/GenBank/DDBJ databases">
        <title>Adaptive evolution leads to modifications in subtelomeric GC content in a zoonotic Cryptosporidium species.</title>
        <authorList>
            <person name="Li J."/>
            <person name="Feng Y."/>
            <person name="Xiao L."/>
        </authorList>
    </citation>
    <scope>NUCLEOTIDE SEQUENCE</scope>
    <source>
        <strain evidence="1">25894</strain>
    </source>
</reference>
<evidence type="ECO:0000313" key="1">
    <source>
        <dbReference type="EMBL" id="KAJ1610738.1"/>
    </source>
</evidence>
<organism evidence="1 2">
    <name type="scientific">Cryptosporidium canis</name>
    <dbReference type="NCBI Taxonomy" id="195482"/>
    <lineage>
        <taxon>Eukaryota</taxon>
        <taxon>Sar</taxon>
        <taxon>Alveolata</taxon>
        <taxon>Apicomplexa</taxon>
        <taxon>Conoidasida</taxon>
        <taxon>Coccidia</taxon>
        <taxon>Eucoccidiorida</taxon>
        <taxon>Eimeriorina</taxon>
        <taxon>Cryptosporidiidae</taxon>
        <taxon>Cryptosporidium</taxon>
    </lineage>
</organism>